<dbReference type="GO" id="GO:0046872">
    <property type="term" value="F:metal ion binding"/>
    <property type="evidence" value="ECO:0007669"/>
    <property type="project" value="UniProtKB-KW"/>
</dbReference>
<comment type="caution">
    <text evidence="5">The sequence shown here is derived from an EMBL/GenBank/DDBJ whole genome shotgun (WGS) entry which is preliminary data.</text>
</comment>
<dbReference type="RefSeq" id="WP_189051159.1">
    <property type="nucleotide sequence ID" value="NZ_BMJQ01000016.1"/>
</dbReference>
<name>A0A8J2YYC6_9PROT</name>
<dbReference type="AlphaFoldDB" id="A0A8J2YYC6"/>
<keyword evidence="1" id="KW-0479">Metal-binding</keyword>
<keyword evidence="3" id="KW-0170">Cobalt</keyword>
<reference evidence="5" key="1">
    <citation type="journal article" date="2014" name="Int. J. Syst. Evol. Microbiol.">
        <title>Complete genome sequence of Corynebacterium casei LMG S-19264T (=DSM 44701T), isolated from a smear-ripened cheese.</title>
        <authorList>
            <consortium name="US DOE Joint Genome Institute (JGI-PGF)"/>
            <person name="Walter F."/>
            <person name="Albersmeier A."/>
            <person name="Kalinowski J."/>
            <person name="Ruckert C."/>
        </authorList>
    </citation>
    <scope>NUCLEOTIDE SEQUENCE</scope>
    <source>
        <strain evidence="5">CGMCC 1.15725</strain>
    </source>
</reference>
<keyword evidence="2" id="KW-0378">Hydrolase</keyword>
<gene>
    <name evidence="5" type="primary">argE</name>
    <name evidence="5" type="ORF">GCM10011611_52750</name>
</gene>
<dbReference type="InterPro" id="IPR011650">
    <property type="entry name" value="Peptidase_M20_dimer"/>
</dbReference>
<dbReference type="PANTHER" id="PTHR43808">
    <property type="entry name" value="ACETYLORNITHINE DEACETYLASE"/>
    <property type="match status" value="1"/>
</dbReference>
<evidence type="ECO:0000256" key="2">
    <source>
        <dbReference type="ARBA" id="ARBA00022801"/>
    </source>
</evidence>
<sequence>MDTAHDRALFDRLIGFDTTSAKSNLALIDWAANYLDGHGIATRLTYDADQQKANLFATIGPEIPGGVVLSGHTDVVPVDGQDWSSDPFRLVERDGKFYGRGTADMKGFIALALARAERFKQQARRVPIHYAFSFDEEVGCHGVRHLLADLPTGERRPRLAIIGEPTLMTVANAHKGATILTTRITGLEGHSSAPDKGVNAIMAGAEILQLIGRMAEERKAKPVAGSPFEPPYTTFNVGVIEGGTAHNIVARDCRIVWQYRLMPGDHDHDIKERLGRFVEDELLPRMRRVHPGAAIVTEADIDLPCLVPEPEGAAEALVRELTGANGTSVVSFGTEAGLFQEAGMSAVVCGPGSIEQAHKADEFISLDQFAQGGRFLDRLGDWVAKQ</sequence>
<dbReference type="EMBL" id="BMJQ01000016">
    <property type="protein sequence ID" value="GGF39803.1"/>
    <property type="molecule type" value="Genomic_DNA"/>
</dbReference>
<dbReference type="SUPFAM" id="SSF55031">
    <property type="entry name" value="Bacterial exopeptidase dimerisation domain"/>
    <property type="match status" value="1"/>
</dbReference>
<dbReference type="NCBIfam" id="NF005710">
    <property type="entry name" value="PRK07522.1"/>
    <property type="match status" value="1"/>
</dbReference>
<feature type="domain" description="Peptidase M20 dimerisation" evidence="4">
    <location>
        <begin position="172"/>
        <end position="283"/>
    </location>
</feature>
<evidence type="ECO:0000256" key="3">
    <source>
        <dbReference type="ARBA" id="ARBA00023285"/>
    </source>
</evidence>
<protein>
    <submittedName>
        <fullName evidence="5">Acetylornithine deacetylase</fullName>
    </submittedName>
</protein>
<keyword evidence="6" id="KW-1185">Reference proteome</keyword>
<dbReference type="InterPro" id="IPR050072">
    <property type="entry name" value="Peptidase_M20A"/>
</dbReference>
<dbReference type="Gene3D" id="3.30.70.360">
    <property type="match status" value="1"/>
</dbReference>
<dbReference type="GO" id="GO:0006526">
    <property type="term" value="P:L-arginine biosynthetic process"/>
    <property type="evidence" value="ECO:0007669"/>
    <property type="project" value="InterPro"/>
</dbReference>
<evidence type="ECO:0000313" key="5">
    <source>
        <dbReference type="EMBL" id="GGF39803.1"/>
    </source>
</evidence>
<dbReference type="SUPFAM" id="SSF53187">
    <property type="entry name" value="Zn-dependent exopeptidases"/>
    <property type="match status" value="1"/>
</dbReference>
<dbReference type="InterPro" id="IPR002933">
    <property type="entry name" value="Peptidase_M20"/>
</dbReference>
<dbReference type="InterPro" id="IPR036264">
    <property type="entry name" value="Bact_exopeptidase_dim_dom"/>
</dbReference>
<dbReference type="Pfam" id="PF07687">
    <property type="entry name" value="M20_dimer"/>
    <property type="match status" value="1"/>
</dbReference>
<dbReference type="CDD" id="cd03894">
    <property type="entry name" value="M20_ArgE"/>
    <property type="match status" value="1"/>
</dbReference>
<organism evidence="5 6">
    <name type="scientific">Aliidongia dinghuensis</name>
    <dbReference type="NCBI Taxonomy" id="1867774"/>
    <lineage>
        <taxon>Bacteria</taxon>
        <taxon>Pseudomonadati</taxon>
        <taxon>Pseudomonadota</taxon>
        <taxon>Alphaproteobacteria</taxon>
        <taxon>Rhodospirillales</taxon>
        <taxon>Dongiaceae</taxon>
        <taxon>Aliidongia</taxon>
    </lineage>
</organism>
<evidence type="ECO:0000313" key="6">
    <source>
        <dbReference type="Proteomes" id="UP000646365"/>
    </source>
</evidence>
<proteinExistence type="predicted"/>
<dbReference type="GO" id="GO:0008777">
    <property type="term" value="F:acetylornithine deacetylase activity"/>
    <property type="evidence" value="ECO:0007669"/>
    <property type="project" value="TreeGrafter"/>
</dbReference>
<reference evidence="5" key="2">
    <citation type="submission" date="2020-09" db="EMBL/GenBank/DDBJ databases">
        <authorList>
            <person name="Sun Q."/>
            <person name="Zhou Y."/>
        </authorList>
    </citation>
    <scope>NUCLEOTIDE SEQUENCE</scope>
    <source>
        <strain evidence="5">CGMCC 1.15725</strain>
    </source>
</reference>
<evidence type="ECO:0000256" key="1">
    <source>
        <dbReference type="ARBA" id="ARBA00022723"/>
    </source>
</evidence>
<dbReference type="Proteomes" id="UP000646365">
    <property type="component" value="Unassembled WGS sequence"/>
</dbReference>
<dbReference type="Pfam" id="PF01546">
    <property type="entry name" value="Peptidase_M20"/>
    <property type="match status" value="1"/>
</dbReference>
<dbReference type="Gene3D" id="3.40.630.10">
    <property type="entry name" value="Zn peptidases"/>
    <property type="match status" value="1"/>
</dbReference>
<dbReference type="InterPro" id="IPR010169">
    <property type="entry name" value="AcOrn-deacetyl"/>
</dbReference>
<evidence type="ECO:0000259" key="4">
    <source>
        <dbReference type="Pfam" id="PF07687"/>
    </source>
</evidence>
<dbReference type="PANTHER" id="PTHR43808:SF31">
    <property type="entry name" value="N-ACETYL-L-CITRULLINE DEACETYLASE"/>
    <property type="match status" value="1"/>
</dbReference>
<accession>A0A8J2YYC6</accession>
<dbReference type="NCBIfam" id="TIGR01892">
    <property type="entry name" value="AcOrn-deacetyl"/>
    <property type="match status" value="1"/>
</dbReference>